<dbReference type="AlphaFoldDB" id="A0A813HDT2"/>
<comment type="caution">
    <text evidence="1">The sequence shown here is derived from an EMBL/GenBank/DDBJ whole genome shotgun (WGS) entry which is preliminary data.</text>
</comment>
<evidence type="ECO:0000313" key="1">
    <source>
        <dbReference type="EMBL" id="CAE8635842.1"/>
    </source>
</evidence>
<dbReference type="Proteomes" id="UP000654075">
    <property type="component" value="Unassembled WGS sequence"/>
</dbReference>
<dbReference type="EMBL" id="CAJNNV010031356">
    <property type="protein sequence ID" value="CAE8635842.1"/>
    <property type="molecule type" value="Genomic_DNA"/>
</dbReference>
<organism evidence="1 2">
    <name type="scientific">Polarella glacialis</name>
    <name type="common">Dinoflagellate</name>
    <dbReference type="NCBI Taxonomy" id="89957"/>
    <lineage>
        <taxon>Eukaryota</taxon>
        <taxon>Sar</taxon>
        <taxon>Alveolata</taxon>
        <taxon>Dinophyceae</taxon>
        <taxon>Suessiales</taxon>
        <taxon>Suessiaceae</taxon>
        <taxon>Polarella</taxon>
    </lineage>
</organism>
<gene>
    <name evidence="1" type="ORF">PGLA1383_LOCUS51415</name>
</gene>
<name>A0A813HDT2_POLGL</name>
<protein>
    <submittedName>
        <fullName evidence="1">Uncharacterized protein</fullName>
    </submittedName>
</protein>
<sequence length="545" mass="60607">MPLPVAGSNNVGDKPLLEKDFHRAREWLRNQPALHAQIREGLGSYPTSCLYDDECQLHQELEAQQKLFQNFLRHLKANLGVSPRAVLLQKLTQQLDELYDKGGAMLELYKELGLTNSWDVTPKELGLKRGTSVAAVAKAVEAVGPGQVYAQWQTLEAAAQKPSQLDVSQRKIRDGLTRKASTKSLQEPSPQELECLLECRIAEIRDAEEKRRAELYELAALYAILLRQDVEHRRWIRVRTLWRDSGAEGLWEAFLQLDRAHGEDRRSNGSAFEGADARLAAAMAVELLTRAQTESCKSKFERFSYLCNAEWRDAHGKLQGEVDVVVFGHGQSREGSNSKEVISLIEMKSGWFELPAALFLQHSAKLAKAKAVEKNMFLCSGAHQLQLSPREVETFVATLIPPHRFVIGLDPFLLRLLCQHIYSNRGGGDLKDEEKGLNLDDLEACSRLLATLRADQALQARLAVSPAELMRNAQTSSRVLVLGSAASAATRDGDSQGCSNMAAQERNVIGTKRSLEARDVQRKEAAKSWLPQCMGNAALKCCMAT</sequence>
<evidence type="ECO:0000313" key="2">
    <source>
        <dbReference type="Proteomes" id="UP000654075"/>
    </source>
</evidence>
<accession>A0A813HDT2</accession>
<reference evidence="1" key="1">
    <citation type="submission" date="2021-02" db="EMBL/GenBank/DDBJ databases">
        <authorList>
            <person name="Dougan E. K."/>
            <person name="Rhodes N."/>
            <person name="Thang M."/>
            <person name="Chan C."/>
        </authorList>
    </citation>
    <scope>NUCLEOTIDE SEQUENCE</scope>
</reference>
<keyword evidence="2" id="KW-1185">Reference proteome</keyword>
<proteinExistence type="predicted"/>